<reference evidence="1" key="1">
    <citation type="submission" date="2019-08" db="EMBL/GenBank/DDBJ databases">
        <authorList>
            <person name="Kucharzyk K."/>
            <person name="Murdoch R.W."/>
            <person name="Higgins S."/>
            <person name="Loffler F."/>
        </authorList>
    </citation>
    <scope>NUCLEOTIDE SEQUENCE</scope>
</reference>
<dbReference type="Gene3D" id="3.10.129.10">
    <property type="entry name" value="Hotdog Thioesterase"/>
    <property type="match status" value="1"/>
</dbReference>
<protein>
    <recommendedName>
        <fullName evidence="2">HotDog ACOT-type domain-containing protein</fullName>
    </recommendedName>
</protein>
<dbReference type="AlphaFoldDB" id="A0A645IL09"/>
<evidence type="ECO:0008006" key="2">
    <source>
        <dbReference type="Google" id="ProtNLM"/>
    </source>
</evidence>
<proteinExistence type="predicted"/>
<dbReference type="InterPro" id="IPR029069">
    <property type="entry name" value="HotDog_dom_sf"/>
</dbReference>
<organism evidence="1">
    <name type="scientific">bioreactor metagenome</name>
    <dbReference type="NCBI Taxonomy" id="1076179"/>
    <lineage>
        <taxon>unclassified sequences</taxon>
        <taxon>metagenomes</taxon>
        <taxon>ecological metagenomes</taxon>
    </lineage>
</organism>
<dbReference type="SUPFAM" id="SSF54637">
    <property type="entry name" value="Thioesterase/thiol ester dehydrase-isomerase"/>
    <property type="match status" value="1"/>
</dbReference>
<sequence length="70" mass="8274">MEVRVDSYVEELDGERELINRAYSVFVALDENEQPAEVPQLILETQQEKDEWEAGKRRRELRVQRAKDGI</sequence>
<evidence type="ECO:0000313" key="1">
    <source>
        <dbReference type="EMBL" id="MPN51957.1"/>
    </source>
</evidence>
<dbReference type="EMBL" id="VSSQ01117589">
    <property type="protein sequence ID" value="MPN51957.1"/>
    <property type="molecule type" value="Genomic_DNA"/>
</dbReference>
<accession>A0A645IL09</accession>
<gene>
    <name evidence="1" type="ORF">SDC9_199608</name>
</gene>
<comment type="caution">
    <text evidence="1">The sequence shown here is derived from an EMBL/GenBank/DDBJ whole genome shotgun (WGS) entry which is preliminary data.</text>
</comment>
<name>A0A645IL09_9ZZZZ</name>